<dbReference type="InterPro" id="IPR006059">
    <property type="entry name" value="SBP"/>
</dbReference>
<evidence type="ECO:0000256" key="4">
    <source>
        <dbReference type="ARBA" id="ARBA00022764"/>
    </source>
</evidence>
<comment type="caution">
    <text evidence="5">The sequence shown here is derived from an EMBL/GenBank/DDBJ whole genome shotgun (WGS) entry which is preliminary data.</text>
</comment>
<dbReference type="PRINTS" id="PR00909">
    <property type="entry name" value="SPERMDNBNDNG"/>
</dbReference>
<dbReference type="PROSITE" id="PS51318">
    <property type="entry name" value="TAT"/>
    <property type="match status" value="1"/>
</dbReference>
<comment type="subcellular location">
    <subcellularLocation>
        <location evidence="1">Periplasm</location>
    </subcellularLocation>
</comment>
<accession>A0ABP9GF71</accession>
<dbReference type="InterPro" id="IPR006311">
    <property type="entry name" value="TAT_signal"/>
</dbReference>
<gene>
    <name evidence="5" type="ORF">GCM10023224_22320</name>
</gene>
<dbReference type="InterPro" id="IPR001188">
    <property type="entry name" value="Sperm_putr-bd"/>
</dbReference>
<evidence type="ECO:0000313" key="6">
    <source>
        <dbReference type="Proteomes" id="UP001499993"/>
    </source>
</evidence>
<proteinExistence type="predicted"/>
<keyword evidence="3" id="KW-0732">Signal</keyword>
<dbReference type="EMBL" id="BAABIK010000010">
    <property type="protein sequence ID" value="GAA4940173.1"/>
    <property type="molecule type" value="Genomic_DNA"/>
</dbReference>
<evidence type="ECO:0000256" key="3">
    <source>
        <dbReference type="ARBA" id="ARBA00022729"/>
    </source>
</evidence>
<dbReference type="PANTHER" id="PTHR30222:SF17">
    <property type="entry name" value="SPERMIDINE_PUTRESCINE-BINDING PERIPLASMIC PROTEIN"/>
    <property type="match status" value="1"/>
</dbReference>
<name>A0ABP9GF71_9ACTN</name>
<dbReference type="CDD" id="cd13590">
    <property type="entry name" value="PBP2_PotD_PotF_like"/>
    <property type="match status" value="1"/>
</dbReference>
<keyword evidence="2" id="KW-0813">Transport</keyword>
<keyword evidence="4" id="KW-0574">Periplasm</keyword>
<dbReference type="Pfam" id="PF13416">
    <property type="entry name" value="SBP_bac_8"/>
    <property type="match status" value="1"/>
</dbReference>
<reference evidence="6" key="1">
    <citation type="journal article" date="2019" name="Int. J. Syst. Evol. Microbiol.">
        <title>The Global Catalogue of Microorganisms (GCM) 10K type strain sequencing project: providing services to taxonomists for standard genome sequencing and annotation.</title>
        <authorList>
            <consortium name="The Broad Institute Genomics Platform"/>
            <consortium name="The Broad Institute Genome Sequencing Center for Infectious Disease"/>
            <person name="Wu L."/>
            <person name="Ma J."/>
        </authorList>
    </citation>
    <scope>NUCLEOTIDE SEQUENCE [LARGE SCALE GENOMIC DNA]</scope>
    <source>
        <strain evidence="6">JCM 18123</strain>
    </source>
</reference>
<dbReference type="Proteomes" id="UP001499993">
    <property type="component" value="Unassembled WGS sequence"/>
</dbReference>
<dbReference type="PANTHER" id="PTHR30222">
    <property type="entry name" value="SPERMIDINE/PUTRESCINE-BINDING PERIPLASMIC PROTEIN"/>
    <property type="match status" value="1"/>
</dbReference>
<dbReference type="SUPFAM" id="SSF53850">
    <property type="entry name" value="Periplasmic binding protein-like II"/>
    <property type="match status" value="1"/>
</dbReference>
<evidence type="ECO:0000256" key="1">
    <source>
        <dbReference type="ARBA" id="ARBA00004418"/>
    </source>
</evidence>
<protein>
    <submittedName>
        <fullName evidence="5">Spermidine/putrescine ABC transporter substrate-binding protein</fullName>
    </submittedName>
</protein>
<dbReference type="Gene3D" id="3.40.190.10">
    <property type="entry name" value="Periplasmic binding protein-like II"/>
    <property type="match status" value="2"/>
</dbReference>
<organism evidence="5 6">
    <name type="scientific">Streptomonospora halophila</name>
    <dbReference type="NCBI Taxonomy" id="427369"/>
    <lineage>
        <taxon>Bacteria</taxon>
        <taxon>Bacillati</taxon>
        <taxon>Actinomycetota</taxon>
        <taxon>Actinomycetes</taxon>
        <taxon>Streptosporangiales</taxon>
        <taxon>Nocardiopsidaceae</taxon>
        <taxon>Streptomonospora</taxon>
    </lineage>
</organism>
<keyword evidence="6" id="KW-1185">Reference proteome</keyword>
<evidence type="ECO:0000256" key="2">
    <source>
        <dbReference type="ARBA" id="ARBA00022448"/>
    </source>
</evidence>
<sequence>MTRRLTPAQAALARGLTQPRLSRRGMLGLSGLTAAGLTLSACGVEGQGGESTSAKGFWDGKKSNGRLDFANWPLYMDPGHPELKAFTEETGIKVNYDEAVQDNPSFFGKIQPMLAQAEPIGYDLMVLTNGIELNKLIELNYLAPLDHSKLPNFADHAADIYKNTSYDSGNRYTIPYASGITGIAYNPEYVDREITSIADLWDPAFEDKVGMFSDPQELANFGLFYNGVKPADSGESDWIDAADALQEQRDKGLVRRYYSQDYIQPLSNGDVWLSMAWSGDIFQQNAEEGTNLKFVVPEEGATLWSDNMMVPFTAKNPVDALMLMNFFYDPEIAADLTEYINYITPVPEARDILRGKAEEASGDDKETLERIVDSPLVFPNDDDYAKLHNYVPVTSNNEENFSPLFLAISQS</sequence>
<evidence type="ECO:0000313" key="5">
    <source>
        <dbReference type="EMBL" id="GAA4940173.1"/>
    </source>
</evidence>